<sequence>MNDIDFEQCYKRFSKTLKIARKVSVMGAYRKSTGFQMTFACILFARMCVIAQSIQRLTQQDVPTKYVLENWDYASTFGLTRNLMECYHSLFYLCFDNVSDEERQTRKNIFDLHDYYSRKQLFEHLNKVPLATQFHHDKENCLEFILDKIQQDSFFNSLPEKERNRYLQGKNAFMLSREDIEERSGFNKREFRLWYKLLSANAHSFPMGFYHVAPGERGLGGKTELEVKYICKALSLSESYLRKGIEGMITVIYPDIRERLDNKELRFLKI</sequence>
<organism evidence="1 2">
    <name type="scientific">Haemophilus haemolyticus</name>
    <dbReference type="NCBI Taxonomy" id="726"/>
    <lineage>
        <taxon>Bacteria</taxon>
        <taxon>Pseudomonadati</taxon>
        <taxon>Pseudomonadota</taxon>
        <taxon>Gammaproteobacteria</taxon>
        <taxon>Pasteurellales</taxon>
        <taxon>Pasteurellaceae</taxon>
        <taxon>Haemophilus</taxon>
    </lineage>
</organism>
<evidence type="ECO:0000313" key="1">
    <source>
        <dbReference type="EMBL" id="KKZ59743.1"/>
    </source>
</evidence>
<dbReference type="RefSeq" id="WP_046952589.1">
    <property type="nucleotide sequence ID" value="NZ_LCTK01000003.1"/>
</dbReference>
<protein>
    <submittedName>
        <fullName evidence="1">Uncharacterized protein</fullName>
    </submittedName>
</protein>
<dbReference type="PATRIC" id="fig|726.54.peg.104"/>
<dbReference type="Pfam" id="PF18928">
    <property type="entry name" value="DUF5677"/>
    <property type="match status" value="1"/>
</dbReference>
<reference evidence="1 2" key="1">
    <citation type="submission" date="2015-05" db="EMBL/GenBank/DDBJ databases">
        <title>Comparative analyses of the lipooligosaccharides from nottypeable Haemophilus influenzae and Haemophilus haemolyticus.</title>
        <authorList>
            <person name="Post D.M.B."/>
            <person name="Ketterer M.R."/>
            <person name="Coffin J.E."/>
            <person name="Reinders L.M."/>
            <person name="Munson R.S.Jr."/>
            <person name="Bair T.B."/>
            <person name="Murphy T.F."/>
            <person name="Foster E."/>
            <person name="Gibson B.W."/>
            <person name="Apicella M.A."/>
        </authorList>
    </citation>
    <scope>NUCLEOTIDE SEQUENCE [LARGE SCALE GENOMIC DNA]</scope>
    <source>
        <strain evidence="1 2">11P18</strain>
    </source>
</reference>
<dbReference type="EMBL" id="LCTK01000003">
    <property type="protein sequence ID" value="KKZ59743.1"/>
    <property type="molecule type" value="Genomic_DNA"/>
</dbReference>
<dbReference type="Proteomes" id="UP000034750">
    <property type="component" value="Unassembled WGS sequence"/>
</dbReference>
<dbReference type="InterPro" id="IPR043733">
    <property type="entry name" value="DUF5677"/>
</dbReference>
<name>A0A0M3G9H5_HAEHA</name>
<evidence type="ECO:0000313" key="2">
    <source>
        <dbReference type="Proteomes" id="UP000034750"/>
    </source>
</evidence>
<proteinExistence type="predicted"/>
<dbReference type="AlphaFoldDB" id="A0A0M3G9H5"/>
<gene>
    <name evidence="1" type="ORF">AAX18_00520</name>
</gene>
<accession>A0A0M3G9H5</accession>
<comment type="caution">
    <text evidence="1">The sequence shown here is derived from an EMBL/GenBank/DDBJ whole genome shotgun (WGS) entry which is preliminary data.</text>
</comment>